<dbReference type="EMBL" id="CABHNI010000009">
    <property type="protein sequence ID" value="VUW93787.1"/>
    <property type="molecule type" value="Genomic_DNA"/>
</dbReference>
<dbReference type="AlphaFoldDB" id="A0A564SF60"/>
<dbReference type="Proteomes" id="UP000358366">
    <property type="component" value="Unassembled WGS sequence"/>
</dbReference>
<proteinExistence type="predicted"/>
<organism evidence="1 2">
    <name type="scientific">Dorea formicigenerans</name>
    <dbReference type="NCBI Taxonomy" id="39486"/>
    <lineage>
        <taxon>Bacteria</taxon>
        <taxon>Bacillati</taxon>
        <taxon>Bacillota</taxon>
        <taxon>Clostridia</taxon>
        <taxon>Lachnospirales</taxon>
        <taxon>Lachnospiraceae</taxon>
        <taxon>Dorea</taxon>
    </lineage>
</organism>
<accession>A0A564SF60</accession>
<evidence type="ECO:0000313" key="1">
    <source>
        <dbReference type="EMBL" id="VUW93787.1"/>
    </source>
</evidence>
<name>A0A564SF60_9FIRM</name>
<gene>
    <name evidence="1" type="ORF">DFSSTS7063_00343</name>
</gene>
<protein>
    <submittedName>
        <fullName evidence="1">Uncharacterized protein</fullName>
    </submittedName>
</protein>
<reference evidence="1 2" key="1">
    <citation type="submission" date="2019-07" db="EMBL/GenBank/DDBJ databases">
        <authorList>
            <person name="Hibberd C M."/>
            <person name="Gehrig L. J."/>
            <person name="Chang H.-W."/>
            <person name="Venkatesh S."/>
        </authorList>
    </citation>
    <scope>NUCLEOTIDE SEQUENCE [LARGE SCALE GENOMIC DNA]</scope>
    <source>
        <strain evidence="1">Dorea_formicigenerans_SSTS_Bg7063</strain>
    </source>
</reference>
<sequence>MSNTVKKERLEVPIWHKPYLTIDEATAYPALAEKNFVK</sequence>
<evidence type="ECO:0000313" key="2">
    <source>
        <dbReference type="Proteomes" id="UP000358366"/>
    </source>
</evidence>